<organism evidence="1">
    <name type="scientific">uncultured Caudovirales phage</name>
    <dbReference type="NCBI Taxonomy" id="2100421"/>
    <lineage>
        <taxon>Viruses</taxon>
        <taxon>Duplodnaviria</taxon>
        <taxon>Heunggongvirae</taxon>
        <taxon>Uroviricota</taxon>
        <taxon>Caudoviricetes</taxon>
        <taxon>Peduoviridae</taxon>
        <taxon>Maltschvirus</taxon>
        <taxon>Maltschvirus maltsch</taxon>
    </lineage>
</organism>
<evidence type="ECO:0000313" key="1">
    <source>
        <dbReference type="EMBL" id="CAB5223889.1"/>
    </source>
</evidence>
<sequence length="56" mass="6082">MDKKQVKKIADVEANKVVKGHESRMHGKRMAKGGVTSESAMKLGRNMARAKNQTGG</sequence>
<protein>
    <submittedName>
        <fullName evidence="1">Uncharacterized protein</fullName>
    </submittedName>
</protein>
<proteinExistence type="predicted"/>
<dbReference type="EMBL" id="LR798335">
    <property type="protein sequence ID" value="CAB5223889.1"/>
    <property type="molecule type" value="Genomic_DNA"/>
</dbReference>
<name>A0A6J7X955_9CAUD</name>
<reference evidence="1" key="1">
    <citation type="submission" date="2020-05" db="EMBL/GenBank/DDBJ databases">
        <authorList>
            <person name="Chiriac C."/>
            <person name="Salcher M."/>
            <person name="Ghai R."/>
            <person name="Kavagutti S V."/>
        </authorList>
    </citation>
    <scope>NUCLEOTIDE SEQUENCE</scope>
</reference>
<accession>A0A6J7X955</accession>
<gene>
    <name evidence="1" type="ORF">UFOVP393_17</name>
</gene>